<dbReference type="KEGG" id="pvac:HC248_03449"/>
<sequence length="131" mass="14350">MHSTDLPSKQLTDSVTRRPTMRVGMGLLLCALLQACSMTREVVGLDTPQLLAVHYRCDHSTEFLANFTVDTVVLDSTRGQETLYLDAGGQGAGQKVFSNPRMRAEFGLGANGRQAVLHYPTKPVLVRCSRV</sequence>
<organism evidence="1 2">
    <name type="scientific">Polaromonas vacuolata</name>
    <dbReference type="NCBI Taxonomy" id="37448"/>
    <lineage>
        <taxon>Bacteria</taxon>
        <taxon>Pseudomonadati</taxon>
        <taxon>Pseudomonadota</taxon>
        <taxon>Betaproteobacteria</taxon>
        <taxon>Burkholderiales</taxon>
        <taxon>Comamonadaceae</taxon>
        <taxon>Polaromonas</taxon>
    </lineage>
</organism>
<protein>
    <recommendedName>
        <fullName evidence="3">C-type lysozyme inhibitor domain-containing protein</fullName>
    </recommendedName>
</protein>
<evidence type="ECO:0000313" key="1">
    <source>
        <dbReference type="EMBL" id="QJC58112.1"/>
    </source>
</evidence>
<accession>A0A6H2HE11</accession>
<evidence type="ECO:0008006" key="3">
    <source>
        <dbReference type="Google" id="ProtNLM"/>
    </source>
</evidence>
<name>A0A6H2HE11_9BURK</name>
<reference evidence="1 2" key="1">
    <citation type="submission" date="2020-04" db="EMBL/GenBank/DDBJ databases">
        <title>Complete genome of a Psychrophilic, Marine, Gas Vacuolate Bacterium Polaromonas vacuolata KCTC 22033T.</title>
        <authorList>
            <person name="Hwang K."/>
            <person name="Kim K.M."/>
        </authorList>
    </citation>
    <scope>NUCLEOTIDE SEQUENCE [LARGE SCALE GENOMIC DNA]</scope>
    <source>
        <strain evidence="1 2">KCTC 22033</strain>
    </source>
</reference>
<gene>
    <name evidence="1" type="ORF">HC248_03449</name>
</gene>
<evidence type="ECO:0000313" key="2">
    <source>
        <dbReference type="Proteomes" id="UP000502041"/>
    </source>
</evidence>
<dbReference type="EMBL" id="CP051461">
    <property type="protein sequence ID" value="QJC58112.1"/>
    <property type="molecule type" value="Genomic_DNA"/>
</dbReference>
<proteinExistence type="predicted"/>
<keyword evidence="2" id="KW-1185">Reference proteome</keyword>
<dbReference type="Proteomes" id="UP000502041">
    <property type="component" value="Chromosome"/>
</dbReference>
<dbReference type="AlphaFoldDB" id="A0A6H2HE11"/>